<dbReference type="EC" id="1.-.-.-" evidence="4"/>
<comment type="caution">
    <text evidence="4">The sequence shown here is derived from an EMBL/GenBank/DDBJ whole genome shotgun (WGS) entry which is preliminary data.</text>
</comment>
<reference evidence="4 5" key="1">
    <citation type="journal article" date="2025" name="Anaerobe">
        <title>Description of Anaerococcus kampingiae sp. nov., Anaerococcus groningensis sp. nov., Anaerococcus martiniensis sp. nov., and Anaerococcus cruorum sp. nov., isolated from human clinical specimens.</title>
        <authorList>
            <person name="Boiten K.E."/>
            <person name="Meijer J."/>
            <person name="van Wezel E.M."/>
            <person name="Veloo A.C.M."/>
        </authorList>
    </citation>
    <scope>NUCLEOTIDE SEQUENCE [LARGE SCALE GENOMIC DNA]</scope>
    <source>
        <strain evidence="4 5">ENR0831</strain>
    </source>
</reference>
<keyword evidence="5" id="KW-1185">Reference proteome</keyword>
<evidence type="ECO:0000256" key="2">
    <source>
        <dbReference type="ARBA" id="ARBA00023002"/>
    </source>
</evidence>
<organism evidence="4 5">
    <name type="scientific">Anaerococcus martiniensis</name>
    <dbReference type="NCBI Taxonomy" id="3115615"/>
    <lineage>
        <taxon>Bacteria</taxon>
        <taxon>Bacillati</taxon>
        <taxon>Bacillota</taxon>
        <taxon>Tissierellia</taxon>
        <taxon>Tissierellales</taxon>
        <taxon>Peptoniphilaceae</taxon>
        <taxon>Anaerococcus</taxon>
    </lineage>
</organism>
<dbReference type="SUPFAM" id="SSF51735">
    <property type="entry name" value="NAD(P)-binding Rossmann-fold domains"/>
    <property type="match status" value="1"/>
</dbReference>
<accession>A0ABW9M7L7</accession>
<name>A0ABW9M7L7_9FIRM</name>
<evidence type="ECO:0000313" key="4">
    <source>
        <dbReference type="EMBL" id="MFO3665214.1"/>
    </source>
</evidence>
<evidence type="ECO:0000256" key="3">
    <source>
        <dbReference type="RuleBase" id="RU000363"/>
    </source>
</evidence>
<dbReference type="Pfam" id="PF00106">
    <property type="entry name" value="adh_short"/>
    <property type="match status" value="1"/>
</dbReference>
<evidence type="ECO:0000313" key="5">
    <source>
        <dbReference type="Proteomes" id="UP001637996"/>
    </source>
</evidence>
<dbReference type="PRINTS" id="PR00080">
    <property type="entry name" value="SDRFAMILY"/>
</dbReference>
<dbReference type="PRINTS" id="PR00081">
    <property type="entry name" value="GDHRDH"/>
</dbReference>
<dbReference type="Gene3D" id="3.40.50.720">
    <property type="entry name" value="NAD(P)-binding Rossmann-like Domain"/>
    <property type="match status" value="1"/>
</dbReference>
<dbReference type="Proteomes" id="UP001637996">
    <property type="component" value="Unassembled WGS sequence"/>
</dbReference>
<dbReference type="GO" id="GO:0016491">
    <property type="term" value="F:oxidoreductase activity"/>
    <property type="evidence" value="ECO:0007669"/>
    <property type="project" value="UniProtKB-KW"/>
</dbReference>
<gene>
    <name evidence="4" type="ORF">ACCQ41_02970</name>
</gene>
<dbReference type="InterPro" id="IPR036291">
    <property type="entry name" value="NAD(P)-bd_dom_sf"/>
</dbReference>
<sequence>MIAIITGASSGIGREFAIQVDDLNYDQIWLIARRKDRLIELKNQLKTKSKILALDLLDRESFLKISNEIEIVNQKVGLLVNSAGVGFNDYFENVSLEENQRMIDLNILAPTQLIKVILPYMAENSVIINVGSVAGFIPQPKFATYAASKSYLISLSRALNRELKGRKIHLTSLCPNPVATEFGEIDKNGIKKYGTEDIHKLVARALKEARYKDLITVHPSARFMRLISKIIPHSFVMWLERVFGMY</sequence>
<dbReference type="RefSeq" id="WP_410030923.1">
    <property type="nucleotide sequence ID" value="NZ_JBGMEI010000003.1"/>
</dbReference>
<proteinExistence type="inferred from homology"/>
<dbReference type="PANTHER" id="PTHR43086:SF3">
    <property type="entry name" value="NADP-DEPENDENT 3-HYDROXY ACID DEHYDROGENASE YDFG"/>
    <property type="match status" value="1"/>
</dbReference>
<dbReference type="InterPro" id="IPR002347">
    <property type="entry name" value="SDR_fam"/>
</dbReference>
<dbReference type="PANTHER" id="PTHR43086">
    <property type="entry name" value="VERY-LONG-CHAIN 3-OXOOACYL-COA REDUCTASE"/>
    <property type="match status" value="1"/>
</dbReference>
<protein>
    <submittedName>
        <fullName evidence="4">SDR family NAD(P)-dependent oxidoreductase</fullName>
        <ecNumber evidence="4">1.-.-.-</ecNumber>
    </submittedName>
</protein>
<evidence type="ECO:0000256" key="1">
    <source>
        <dbReference type="ARBA" id="ARBA00006484"/>
    </source>
</evidence>
<keyword evidence="2 4" id="KW-0560">Oxidoreductase</keyword>
<dbReference type="PIRSF" id="PIRSF000126">
    <property type="entry name" value="11-beta-HSD1"/>
    <property type="match status" value="1"/>
</dbReference>
<comment type="similarity">
    <text evidence="1 3">Belongs to the short-chain dehydrogenases/reductases (SDR) family.</text>
</comment>
<dbReference type="EMBL" id="JBGMEI010000003">
    <property type="protein sequence ID" value="MFO3665214.1"/>
    <property type="molecule type" value="Genomic_DNA"/>
</dbReference>